<feature type="domain" description="Ice-binding protein C-terminal" evidence="2">
    <location>
        <begin position="198"/>
        <end position="221"/>
    </location>
</feature>
<keyword evidence="4" id="KW-1185">Reference proteome</keyword>
<feature type="signal peptide" evidence="1">
    <location>
        <begin position="1"/>
        <end position="25"/>
    </location>
</feature>
<accession>A0ABU2CEJ0</accession>
<dbReference type="RefSeq" id="WP_310376586.1">
    <property type="nucleotide sequence ID" value="NZ_JAVDXT010000005.1"/>
</dbReference>
<dbReference type="InterPro" id="IPR013424">
    <property type="entry name" value="Ice-binding_C"/>
</dbReference>
<dbReference type="EMBL" id="JAVDXT010000005">
    <property type="protein sequence ID" value="MDR7379743.1"/>
    <property type="molecule type" value="Genomic_DNA"/>
</dbReference>
<reference evidence="3 4" key="1">
    <citation type="submission" date="2023-07" db="EMBL/GenBank/DDBJ databases">
        <title>Sorghum-associated microbial communities from plants grown in Nebraska, USA.</title>
        <authorList>
            <person name="Schachtman D."/>
        </authorList>
    </citation>
    <scope>NUCLEOTIDE SEQUENCE [LARGE SCALE GENOMIC DNA]</scope>
    <source>
        <strain evidence="3 4">BE313</strain>
    </source>
</reference>
<evidence type="ECO:0000313" key="4">
    <source>
        <dbReference type="Proteomes" id="UP001180487"/>
    </source>
</evidence>
<name>A0ABU2CEJ0_9BURK</name>
<evidence type="ECO:0000256" key="1">
    <source>
        <dbReference type="SAM" id="SignalP"/>
    </source>
</evidence>
<protein>
    <recommendedName>
        <fullName evidence="2">Ice-binding protein C-terminal domain-containing protein</fullName>
    </recommendedName>
</protein>
<evidence type="ECO:0000313" key="3">
    <source>
        <dbReference type="EMBL" id="MDR7379743.1"/>
    </source>
</evidence>
<dbReference type="Proteomes" id="UP001180487">
    <property type="component" value="Unassembled WGS sequence"/>
</dbReference>
<proteinExistence type="predicted"/>
<dbReference type="Pfam" id="PF07589">
    <property type="entry name" value="PEP-CTERM"/>
    <property type="match status" value="1"/>
</dbReference>
<feature type="chain" id="PRO_5046314673" description="Ice-binding protein C-terminal domain-containing protein" evidence="1">
    <location>
        <begin position="26"/>
        <end position="224"/>
    </location>
</feature>
<comment type="caution">
    <text evidence="3">The sequence shown here is derived from an EMBL/GenBank/DDBJ whole genome shotgun (WGS) entry which is preliminary data.</text>
</comment>
<dbReference type="NCBIfam" id="TIGR02595">
    <property type="entry name" value="PEP_CTERM"/>
    <property type="match status" value="1"/>
</dbReference>
<sequence>MFKKTSSKIIAAALLALGLATSAQATLVSFTGGTATQNSGSTGATNNAINWDDVRSYQEAGYRFEFFGTDSAFSSNVGDFYEVGNDVLQGHWATGNFGYLTQIRLTRIDGGAFSLGSFDIVSNTDTGGGPASGNEQVYIHASANGISDDYAQLLASEDSDFPSTSLGLGAPFDNVRAIWFDVSGASDSFGVDNFLLQTVPEPGSLALFGVAAIGLVASRRRRPG</sequence>
<evidence type="ECO:0000259" key="2">
    <source>
        <dbReference type="Pfam" id="PF07589"/>
    </source>
</evidence>
<gene>
    <name evidence="3" type="ORF">J2X19_004439</name>
</gene>
<keyword evidence="1" id="KW-0732">Signal</keyword>
<organism evidence="3 4">
    <name type="scientific">Rhodoferax ferrireducens</name>
    <dbReference type="NCBI Taxonomy" id="192843"/>
    <lineage>
        <taxon>Bacteria</taxon>
        <taxon>Pseudomonadati</taxon>
        <taxon>Pseudomonadota</taxon>
        <taxon>Betaproteobacteria</taxon>
        <taxon>Burkholderiales</taxon>
        <taxon>Comamonadaceae</taxon>
        <taxon>Rhodoferax</taxon>
    </lineage>
</organism>